<dbReference type="NCBIfam" id="TIGR00115">
    <property type="entry name" value="tig"/>
    <property type="match status" value="1"/>
</dbReference>
<dbReference type="GO" id="GO:0043335">
    <property type="term" value="P:protein unfolding"/>
    <property type="evidence" value="ECO:0007669"/>
    <property type="project" value="TreeGrafter"/>
</dbReference>
<dbReference type="FunFam" id="3.10.50.40:FF:000001">
    <property type="entry name" value="Trigger factor"/>
    <property type="match status" value="1"/>
</dbReference>
<dbReference type="AlphaFoldDB" id="A0A1G1XN83"/>
<dbReference type="Pfam" id="PF00254">
    <property type="entry name" value="FKBP_C"/>
    <property type="match status" value="1"/>
</dbReference>
<dbReference type="SUPFAM" id="SSF109998">
    <property type="entry name" value="Triger factor/SurA peptide-binding domain-like"/>
    <property type="match status" value="1"/>
</dbReference>
<protein>
    <recommendedName>
        <fullName evidence="4 11">Trigger factor</fullName>
        <shortName evidence="11">TF</shortName>
        <ecNumber evidence="3 11">5.2.1.8</ecNumber>
    </recommendedName>
    <alternativeName>
        <fullName evidence="10 11">PPIase</fullName>
    </alternativeName>
</protein>
<dbReference type="InterPro" id="IPR001179">
    <property type="entry name" value="PPIase_FKBP_dom"/>
</dbReference>
<dbReference type="SUPFAM" id="SSF102735">
    <property type="entry name" value="Trigger factor ribosome-binding domain"/>
    <property type="match status" value="1"/>
</dbReference>
<evidence type="ECO:0000256" key="5">
    <source>
        <dbReference type="ARBA" id="ARBA00022618"/>
    </source>
</evidence>
<evidence type="ECO:0000256" key="6">
    <source>
        <dbReference type="ARBA" id="ARBA00023110"/>
    </source>
</evidence>
<feature type="domain" description="PPIase FKBP-type" evidence="13">
    <location>
        <begin position="159"/>
        <end position="241"/>
    </location>
</feature>
<evidence type="ECO:0000256" key="12">
    <source>
        <dbReference type="SAM" id="Coils"/>
    </source>
</evidence>
<dbReference type="InterPro" id="IPR036611">
    <property type="entry name" value="Trigger_fac_ribosome-bd_sf"/>
</dbReference>
<keyword evidence="12" id="KW-0175">Coiled coil</keyword>
<dbReference type="InterPro" id="IPR008881">
    <property type="entry name" value="Trigger_fac_ribosome-bd_bac"/>
</dbReference>
<dbReference type="Pfam" id="PF05698">
    <property type="entry name" value="Trigger_C"/>
    <property type="match status" value="1"/>
</dbReference>
<organism evidence="16 17">
    <name type="scientific">Candidatus Buchananbacteria bacterium RBG_13_36_9</name>
    <dbReference type="NCBI Taxonomy" id="1797530"/>
    <lineage>
        <taxon>Bacteria</taxon>
        <taxon>Candidatus Buchananiibacteriota</taxon>
    </lineage>
</organism>
<evidence type="ECO:0000256" key="8">
    <source>
        <dbReference type="ARBA" id="ARBA00023235"/>
    </source>
</evidence>
<keyword evidence="9 11" id="KW-0131">Cell cycle</keyword>
<dbReference type="HAMAP" id="MF_00303">
    <property type="entry name" value="Trigger_factor_Tig"/>
    <property type="match status" value="1"/>
</dbReference>
<evidence type="ECO:0000256" key="11">
    <source>
        <dbReference type="HAMAP-Rule" id="MF_00303"/>
    </source>
</evidence>
<dbReference type="GO" id="GO:0043022">
    <property type="term" value="F:ribosome binding"/>
    <property type="evidence" value="ECO:0007669"/>
    <property type="project" value="TreeGrafter"/>
</dbReference>
<dbReference type="EC" id="5.2.1.8" evidence="3 11"/>
<evidence type="ECO:0000256" key="1">
    <source>
        <dbReference type="ARBA" id="ARBA00000971"/>
    </source>
</evidence>
<proteinExistence type="inferred from homology"/>
<evidence type="ECO:0000256" key="10">
    <source>
        <dbReference type="ARBA" id="ARBA00029986"/>
    </source>
</evidence>
<dbReference type="Gene3D" id="3.10.50.40">
    <property type="match status" value="1"/>
</dbReference>
<dbReference type="InterPro" id="IPR008880">
    <property type="entry name" value="Trigger_fac_C"/>
</dbReference>
<dbReference type="GO" id="GO:0044183">
    <property type="term" value="F:protein folding chaperone"/>
    <property type="evidence" value="ECO:0007669"/>
    <property type="project" value="TreeGrafter"/>
</dbReference>
<dbReference type="Gene3D" id="3.30.70.1050">
    <property type="entry name" value="Trigger factor ribosome-binding domain"/>
    <property type="match status" value="1"/>
</dbReference>
<keyword evidence="7 11" id="KW-0143">Chaperone</keyword>
<keyword evidence="5 11" id="KW-0132">Cell division</keyword>
<comment type="subcellular location">
    <subcellularLocation>
        <location evidence="11">Cytoplasm</location>
    </subcellularLocation>
    <text evidence="11">About half TF is bound to the ribosome near the polypeptide exit tunnel while the other half is free in the cytoplasm.</text>
</comment>
<gene>
    <name evidence="11" type="primary">tig</name>
    <name evidence="16" type="ORF">A2Y82_01070</name>
</gene>
<evidence type="ECO:0000256" key="9">
    <source>
        <dbReference type="ARBA" id="ARBA00023306"/>
    </source>
</evidence>
<feature type="domain" description="Trigger factor C-terminal" evidence="15">
    <location>
        <begin position="264"/>
        <end position="423"/>
    </location>
</feature>
<evidence type="ECO:0000259" key="15">
    <source>
        <dbReference type="Pfam" id="PF05698"/>
    </source>
</evidence>
<comment type="caution">
    <text evidence="16">The sequence shown here is derived from an EMBL/GenBank/DDBJ whole genome shotgun (WGS) entry which is preliminary data.</text>
</comment>
<evidence type="ECO:0000256" key="7">
    <source>
        <dbReference type="ARBA" id="ARBA00023186"/>
    </source>
</evidence>
<evidence type="ECO:0000259" key="13">
    <source>
        <dbReference type="Pfam" id="PF00254"/>
    </source>
</evidence>
<feature type="coiled-coil region" evidence="12">
    <location>
        <begin position="275"/>
        <end position="330"/>
    </location>
</feature>
<dbReference type="InterPro" id="IPR005215">
    <property type="entry name" value="Trig_fac"/>
</dbReference>
<evidence type="ECO:0000259" key="14">
    <source>
        <dbReference type="Pfam" id="PF05697"/>
    </source>
</evidence>
<evidence type="ECO:0000313" key="16">
    <source>
        <dbReference type="EMBL" id="OGY41478.1"/>
    </source>
</evidence>
<dbReference type="PANTHER" id="PTHR30560">
    <property type="entry name" value="TRIGGER FACTOR CHAPERONE AND PEPTIDYL-PROLYL CIS/TRANS ISOMERASE"/>
    <property type="match status" value="1"/>
</dbReference>
<sequence>MNYNYEIKKLPKSQVEITVTVPWAELNPFIEKAALKLSEQTKIDGFRPGKVPFDILKARVGEMKIYEEAAALAVEKSYVEIATKEKLEPLGSPQINFEKLAANNDFVYKAIVNLVPEIKIGDIKSVKIKEKEIKVTDEDINKIIEEVRNQKATEVLENKAVEKGDKVEIDFDIFRDNVPIESGAQKKYPLIVGLGHFIPGFEEQLIGLKTNEEKEFELTFPEKYHNNNLAGKPAKFKVKLLAVYKRTLPELNDDFAKGLGIESMVKLKEQVHHNVEHEEHHKEEERVEIEMLEKLIDKSQFGELPDILINAEVNKMLQELESNIARQGLKFEDYLKHLNKTTEQMKLEFVPQAIKRVKGALLTRAIFFQEKMEIPENEIDREIEAAGKMYQQYPDMLKNFKTPEYREYIRNLIGNNKVMDFLKAICVERTNPEHKC</sequence>
<dbReference type="PANTHER" id="PTHR30560:SF3">
    <property type="entry name" value="TRIGGER FACTOR-LIKE PROTEIN TIG, CHLOROPLASTIC"/>
    <property type="match status" value="1"/>
</dbReference>
<comment type="domain">
    <text evidence="11">Consists of 3 domains; the N-terminus binds the ribosome, the middle domain has PPIase activity, while the C-terminus has intrinsic chaperone activity on its own.</text>
</comment>
<dbReference type="GO" id="GO:0003755">
    <property type="term" value="F:peptidyl-prolyl cis-trans isomerase activity"/>
    <property type="evidence" value="ECO:0007669"/>
    <property type="project" value="UniProtKB-UniRule"/>
</dbReference>
<dbReference type="EMBL" id="MHHZ01000018">
    <property type="protein sequence ID" value="OGY41478.1"/>
    <property type="molecule type" value="Genomic_DNA"/>
</dbReference>
<evidence type="ECO:0000256" key="4">
    <source>
        <dbReference type="ARBA" id="ARBA00016902"/>
    </source>
</evidence>
<dbReference type="Gene3D" id="1.10.3120.10">
    <property type="entry name" value="Trigger factor, C-terminal domain"/>
    <property type="match status" value="1"/>
</dbReference>
<keyword evidence="11" id="KW-0963">Cytoplasm</keyword>
<dbReference type="Pfam" id="PF05697">
    <property type="entry name" value="Trigger_N"/>
    <property type="match status" value="1"/>
</dbReference>
<comment type="catalytic activity">
    <reaction evidence="1 11">
        <text>[protein]-peptidylproline (omega=180) = [protein]-peptidylproline (omega=0)</text>
        <dbReference type="Rhea" id="RHEA:16237"/>
        <dbReference type="Rhea" id="RHEA-COMP:10747"/>
        <dbReference type="Rhea" id="RHEA-COMP:10748"/>
        <dbReference type="ChEBI" id="CHEBI:83833"/>
        <dbReference type="ChEBI" id="CHEBI:83834"/>
        <dbReference type="EC" id="5.2.1.8"/>
    </reaction>
</comment>
<evidence type="ECO:0000256" key="3">
    <source>
        <dbReference type="ARBA" id="ARBA00013194"/>
    </source>
</evidence>
<comment type="similarity">
    <text evidence="2 11">Belongs to the FKBP-type PPIase family. Tig subfamily.</text>
</comment>
<reference evidence="16 17" key="1">
    <citation type="journal article" date="2016" name="Nat. Commun.">
        <title>Thousands of microbial genomes shed light on interconnected biogeochemical processes in an aquifer system.</title>
        <authorList>
            <person name="Anantharaman K."/>
            <person name="Brown C.T."/>
            <person name="Hug L.A."/>
            <person name="Sharon I."/>
            <person name="Castelle C.J."/>
            <person name="Probst A.J."/>
            <person name="Thomas B.C."/>
            <person name="Singh A."/>
            <person name="Wilkins M.J."/>
            <person name="Karaoz U."/>
            <person name="Brodie E.L."/>
            <person name="Williams K.H."/>
            <person name="Hubbard S.S."/>
            <person name="Banfield J.F."/>
        </authorList>
    </citation>
    <scope>NUCLEOTIDE SEQUENCE [LARGE SCALE GENOMIC DNA]</scope>
</reference>
<dbReference type="GO" id="GO:0005737">
    <property type="term" value="C:cytoplasm"/>
    <property type="evidence" value="ECO:0007669"/>
    <property type="project" value="UniProtKB-SubCell"/>
</dbReference>
<name>A0A1G1XN83_9BACT</name>
<comment type="function">
    <text evidence="11">Involved in protein export. Acts as a chaperone by maintaining the newly synthesized protein in an open conformation. Functions as a peptidyl-prolyl cis-trans isomerase.</text>
</comment>
<dbReference type="GO" id="GO:0051301">
    <property type="term" value="P:cell division"/>
    <property type="evidence" value="ECO:0007669"/>
    <property type="project" value="UniProtKB-KW"/>
</dbReference>
<keyword evidence="6 11" id="KW-0697">Rotamase</keyword>
<dbReference type="InterPro" id="IPR027304">
    <property type="entry name" value="Trigger_fact/SurA_dom_sf"/>
</dbReference>
<dbReference type="InterPro" id="IPR037041">
    <property type="entry name" value="Trigger_fac_C_sf"/>
</dbReference>
<dbReference type="Proteomes" id="UP000176498">
    <property type="component" value="Unassembled WGS sequence"/>
</dbReference>
<evidence type="ECO:0000256" key="2">
    <source>
        <dbReference type="ARBA" id="ARBA00005464"/>
    </source>
</evidence>
<dbReference type="GO" id="GO:0015031">
    <property type="term" value="P:protein transport"/>
    <property type="evidence" value="ECO:0007669"/>
    <property type="project" value="UniProtKB-UniRule"/>
</dbReference>
<dbReference type="PIRSF" id="PIRSF003095">
    <property type="entry name" value="Trigger_factor"/>
    <property type="match status" value="1"/>
</dbReference>
<dbReference type="InterPro" id="IPR046357">
    <property type="entry name" value="PPIase_dom_sf"/>
</dbReference>
<keyword evidence="8 11" id="KW-0413">Isomerase</keyword>
<evidence type="ECO:0000313" key="17">
    <source>
        <dbReference type="Proteomes" id="UP000176498"/>
    </source>
</evidence>
<dbReference type="SUPFAM" id="SSF54534">
    <property type="entry name" value="FKBP-like"/>
    <property type="match status" value="1"/>
</dbReference>
<accession>A0A1G1XN83</accession>
<dbReference type="GO" id="GO:0051083">
    <property type="term" value="P:'de novo' cotranslational protein folding"/>
    <property type="evidence" value="ECO:0007669"/>
    <property type="project" value="TreeGrafter"/>
</dbReference>
<feature type="domain" description="Trigger factor ribosome-binding bacterial" evidence="14">
    <location>
        <begin position="5"/>
        <end position="146"/>
    </location>
</feature>